<dbReference type="Gene3D" id="1.20.120.900">
    <property type="entry name" value="Pex19, mPTS binding domain"/>
    <property type="match status" value="1"/>
</dbReference>
<dbReference type="InterPro" id="IPR038322">
    <property type="entry name" value="Pex19_C_sf"/>
</dbReference>
<evidence type="ECO:0000256" key="1">
    <source>
        <dbReference type="ARBA" id="ARBA00006326"/>
    </source>
</evidence>
<dbReference type="EMBL" id="GDAI01000340">
    <property type="protein sequence ID" value="JAI17263.1"/>
    <property type="molecule type" value="mRNA"/>
</dbReference>
<feature type="non-terminal residue" evidence="4">
    <location>
        <position position="1"/>
    </location>
</feature>
<name>A0A0K8TSZ6_TABBR</name>
<feature type="region of interest" description="Disordered" evidence="3">
    <location>
        <begin position="1"/>
        <end position="44"/>
    </location>
</feature>
<evidence type="ECO:0000256" key="3">
    <source>
        <dbReference type="SAM" id="MobiDB-lite"/>
    </source>
</evidence>
<proteinExistence type="evidence at transcript level"/>
<dbReference type="GO" id="GO:0045046">
    <property type="term" value="P:protein import into peroxisome membrane"/>
    <property type="evidence" value="ECO:0007669"/>
    <property type="project" value="TreeGrafter"/>
</dbReference>
<sequence length="271" mass="30094">DQSGNKDKELNDLLDSALEDFNSTASKAPSGEEKKADDPSDEWNDQFFADQMKMLDEQMQSLFGSGGTDLTAEQINLGFQKMIEAAAKVTQGDVASTEEPKYAESIKEALKSLKEGVDNLGSPVISEADVANMFSSLNLGEGTDSDGNPFLPFMQEMMQNLLSAEILLPSIKELLEKYPKYLEDNASNLDASDKERYEKQLELFKVISKELEAEKPDDTPEIKKERFKNVLDSMQKLHEYGQPPEELIGAISASLPGLKEVCQNEGQFPFM</sequence>
<reference evidence="4" key="1">
    <citation type="journal article" date="2015" name="Insect Biochem. Mol. Biol.">
        <title>An insight into the sialome of the horse fly, Tabanus bromius.</title>
        <authorList>
            <person name="Ribeiro J.M."/>
            <person name="Kazimirova M."/>
            <person name="Takac P."/>
            <person name="Andersen J.F."/>
            <person name="Francischetti I.M."/>
        </authorList>
    </citation>
    <scope>NUCLEOTIDE SEQUENCE</scope>
</reference>
<accession>A0A0K8TSZ6</accession>
<dbReference type="PANTHER" id="PTHR12774">
    <property type="entry name" value="PEROXISOMAL BIOGENESIS FACTOR 19"/>
    <property type="match status" value="1"/>
</dbReference>
<evidence type="ECO:0000256" key="2">
    <source>
        <dbReference type="ARBA" id="ARBA00029688"/>
    </source>
</evidence>
<dbReference type="PANTHER" id="PTHR12774:SF2">
    <property type="entry name" value="PEROXISOMAL BIOGENESIS FACTOR 19"/>
    <property type="match status" value="1"/>
</dbReference>
<evidence type="ECO:0000313" key="4">
    <source>
        <dbReference type="EMBL" id="JAI17263.1"/>
    </source>
</evidence>
<dbReference type="Pfam" id="PF04614">
    <property type="entry name" value="Pex19"/>
    <property type="match status" value="1"/>
</dbReference>
<comment type="similarity">
    <text evidence="1">Belongs to the peroxin-19 family.</text>
</comment>
<dbReference type="InterPro" id="IPR006708">
    <property type="entry name" value="Pex19"/>
</dbReference>
<dbReference type="GO" id="GO:0033328">
    <property type="term" value="F:peroxisome membrane targeting sequence binding"/>
    <property type="evidence" value="ECO:0007669"/>
    <property type="project" value="TreeGrafter"/>
</dbReference>
<organism evidence="4">
    <name type="scientific">Tabanus bromius</name>
    <name type="common">Band-eyed brown horse fly</name>
    <dbReference type="NCBI Taxonomy" id="304241"/>
    <lineage>
        <taxon>Eukaryota</taxon>
        <taxon>Metazoa</taxon>
        <taxon>Ecdysozoa</taxon>
        <taxon>Arthropoda</taxon>
        <taxon>Hexapoda</taxon>
        <taxon>Insecta</taxon>
        <taxon>Pterygota</taxon>
        <taxon>Neoptera</taxon>
        <taxon>Endopterygota</taxon>
        <taxon>Diptera</taxon>
        <taxon>Brachycera</taxon>
        <taxon>Tabanomorpha</taxon>
        <taxon>Tabanoidea</taxon>
        <taxon>Tabanidae</taxon>
        <taxon>Tabanus</taxon>
    </lineage>
</organism>
<protein>
    <recommendedName>
        <fullName evidence="2">Peroxin-19</fullName>
    </recommendedName>
</protein>
<feature type="compositionally biased region" description="Basic and acidic residues" evidence="3">
    <location>
        <begin position="1"/>
        <end position="11"/>
    </location>
</feature>
<dbReference type="GO" id="GO:0005778">
    <property type="term" value="C:peroxisomal membrane"/>
    <property type="evidence" value="ECO:0007669"/>
    <property type="project" value="TreeGrafter"/>
</dbReference>
<dbReference type="AlphaFoldDB" id="A0A0K8TSZ6"/>